<dbReference type="Gene3D" id="1.20.58.1070">
    <property type="match status" value="1"/>
</dbReference>
<protein>
    <submittedName>
        <fullName evidence="1">Spliceosomal snRNP component</fullName>
    </submittedName>
</protein>
<keyword evidence="2" id="KW-1185">Reference proteome</keyword>
<evidence type="ECO:0000313" key="2">
    <source>
        <dbReference type="Proteomes" id="UP000301737"/>
    </source>
</evidence>
<accession>A0A4C2E4W9</accession>
<dbReference type="InterPro" id="IPR023251">
    <property type="entry name" value="Brr1"/>
</dbReference>
<proteinExistence type="predicted"/>
<name>A0A4C2E4W9_9SACH</name>
<dbReference type="Proteomes" id="UP000301737">
    <property type="component" value="Unassembled WGS sequence"/>
</dbReference>
<gene>
    <name evidence="1" type="primary">BRR1</name>
    <name evidence="1" type="ORF">ZYGM_002361</name>
</gene>
<comment type="caution">
    <text evidence="1">The sequence shown here is derived from an EMBL/GenBank/DDBJ whole genome shotgun (WGS) entry which is preliminary data.</text>
</comment>
<organism evidence="1 2">
    <name type="scientific">Zygosaccharomyces mellis</name>
    <dbReference type="NCBI Taxonomy" id="42258"/>
    <lineage>
        <taxon>Eukaryota</taxon>
        <taxon>Fungi</taxon>
        <taxon>Dikarya</taxon>
        <taxon>Ascomycota</taxon>
        <taxon>Saccharomycotina</taxon>
        <taxon>Saccharomycetes</taxon>
        <taxon>Saccharomycetales</taxon>
        <taxon>Saccharomycetaceae</taxon>
        <taxon>Zygosaccharomyces</taxon>
    </lineage>
</organism>
<evidence type="ECO:0000313" key="1">
    <source>
        <dbReference type="EMBL" id="GCE99135.1"/>
    </source>
</evidence>
<dbReference type="OrthoDB" id="428895at2759"/>
<dbReference type="GO" id="GO:0030532">
    <property type="term" value="C:small nuclear ribonucleoprotein complex"/>
    <property type="evidence" value="ECO:0007669"/>
    <property type="project" value="InterPro"/>
</dbReference>
<dbReference type="EMBL" id="BIMX01000008">
    <property type="protein sequence ID" value="GCE99135.1"/>
    <property type="molecule type" value="Genomic_DNA"/>
</dbReference>
<dbReference type="PRINTS" id="PR02039">
    <property type="entry name" value="SPLICEFRBRR1"/>
</dbReference>
<dbReference type="AlphaFoldDB" id="A0A4C2E4W9"/>
<dbReference type="GO" id="GO:0000387">
    <property type="term" value="P:spliceosomal snRNP assembly"/>
    <property type="evidence" value="ECO:0007669"/>
    <property type="project" value="InterPro"/>
</dbReference>
<dbReference type="Pfam" id="PF04938">
    <property type="entry name" value="SIP1"/>
    <property type="match status" value="1"/>
</dbReference>
<dbReference type="InterPro" id="IPR035426">
    <property type="entry name" value="Gemin2/Brr1"/>
</dbReference>
<reference evidence="1 2" key="1">
    <citation type="submission" date="2019-01" db="EMBL/GenBank/DDBJ databases">
        <title>Draft Genome Sequencing of Zygosaccharomyces mellis Ca-7.</title>
        <authorList>
            <person name="Shiwa Y."/>
            <person name="Kanesaki Y."/>
            <person name="Ishige T."/>
            <person name="Mura K."/>
            <person name="Hori T."/>
            <person name="Tamura T."/>
        </authorList>
    </citation>
    <scope>NUCLEOTIDE SEQUENCE [LARGE SCALE GENOMIC DNA]</scope>
    <source>
        <strain evidence="1 2">Ca-7</strain>
    </source>
</reference>
<sequence length="337" mass="38985">MDSEDHPLDSTFGQQRAFSLDDPLVDPKVVAYLHGVRTQALKTSVISTSGRSTLPKHSADLYDDQTPSKEIPASLLAIEDGIPSWIKWFKETRDIILEEGKSSQEYDEGSLELVLHHLKDYLQSQKSNKGISAHILNILENLPSMSKYNEELEIDPEWAQSMLTKFKAKKVSSLEDLKKCIKFENQSPPRGFKAWYHFLQSHEPQHIYFTGKIINGESVWTLLQYMSQEWIKDIHKQKKFQRVQRFSTWLLYILFHLPTDVTAEYVSNLRELGKRCKRAIVSDVSVAESKRPILLEDCQSLEMRELNTPLPPKDLDILKLTLVVIAVVYRQRDLTDW</sequence>